<proteinExistence type="predicted"/>
<dbReference type="InterPro" id="IPR053213">
    <property type="entry name" value="RLP29"/>
</dbReference>
<gene>
    <name evidence="5" type="ORF">ES332_D08G036300v1</name>
</gene>
<feature type="signal peptide" evidence="3">
    <location>
        <begin position="1"/>
        <end position="24"/>
    </location>
</feature>
<evidence type="ECO:0000313" key="5">
    <source>
        <dbReference type="EMBL" id="TYH56670.1"/>
    </source>
</evidence>
<accession>A0A5D2JPP5</accession>
<feature type="chain" id="PRO_5022679071" description="Leucine-rich repeat-containing N-terminal plant-type domain-containing protein" evidence="3">
    <location>
        <begin position="25"/>
        <end position="343"/>
    </location>
</feature>
<evidence type="ECO:0000256" key="2">
    <source>
        <dbReference type="ARBA" id="ARBA00022737"/>
    </source>
</evidence>
<protein>
    <recommendedName>
        <fullName evidence="4">Leucine-rich repeat-containing N-terminal plant-type domain-containing protein</fullName>
    </recommendedName>
</protein>
<dbReference type="EMBL" id="CM017630">
    <property type="protein sequence ID" value="TYH56670.1"/>
    <property type="molecule type" value="Genomic_DNA"/>
</dbReference>
<dbReference type="Pfam" id="PF00560">
    <property type="entry name" value="LRR_1"/>
    <property type="match status" value="3"/>
</dbReference>
<name>A0A5D2JPP5_GOSTO</name>
<dbReference type="PANTHER" id="PTHR48009:SF16">
    <property type="entry name" value="LEUCINE-RICH REPEAT-CONTAINING N-TERMINAL PLANT-TYPE DOMAIN-CONTAINING PROTEIN"/>
    <property type="match status" value="1"/>
</dbReference>
<keyword evidence="2" id="KW-0677">Repeat</keyword>
<dbReference type="Pfam" id="PF08263">
    <property type="entry name" value="LRRNT_2"/>
    <property type="match status" value="1"/>
</dbReference>
<evidence type="ECO:0000259" key="4">
    <source>
        <dbReference type="Pfam" id="PF08263"/>
    </source>
</evidence>
<keyword evidence="6" id="KW-1185">Reference proteome</keyword>
<dbReference type="AlphaFoldDB" id="A0A5D2JPP5"/>
<evidence type="ECO:0000256" key="3">
    <source>
        <dbReference type="SAM" id="SignalP"/>
    </source>
</evidence>
<evidence type="ECO:0000313" key="6">
    <source>
        <dbReference type="Proteomes" id="UP000322667"/>
    </source>
</evidence>
<sequence>MGIFSFNAIALAFLLAIISGAVNACPPSDREALLALSSSLKEPYLGIFDSWKGTDCCSNWYGISCDPTTHRVTDVSLRGESEDPILQKTGHSSSGYMTGTINPSICQLDRLTTLIIADWKGIAGEIPSCLASLPNLRIGNLQKLTVLNLADNKINGEIPSSIVQLSSLKHLDLSNNLLTGEVPANFGNLKMLSRALLSGNQLTGTIPISISNMYRLADLDISRNKIQGQIPAQLGKMKVLATLDLGSNMLTGEVPPAVLGSTGLGILNLSRNSLEGNIPDVFGPKSYFMALDLSFNNLKGPVPGSLSSAKFVGHLDLSHNHLCGTIPVGTPNDCLCGNPLKTC</sequence>
<dbReference type="InterPro" id="IPR013210">
    <property type="entry name" value="LRR_N_plant-typ"/>
</dbReference>
<reference evidence="5 6" key="1">
    <citation type="submission" date="2019-07" db="EMBL/GenBank/DDBJ databases">
        <title>WGS assembly of Gossypium tomentosum.</title>
        <authorList>
            <person name="Chen Z.J."/>
            <person name="Sreedasyam A."/>
            <person name="Ando A."/>
            <person name="Song Q."/>
            <person name="De L."/>
            <person name="Hulse-Kemp A."/>
            <person name="Ding M."/>
            <person name="Ye W."/>
            <person name="Kirkbride R."/>
            <person name="Jenkins J."/>
            <person name="Plott C."/>
            <person name="Lovell J."/>
            <person name="Lin Y.-M."/>
            <person name="Vaughn R."/>
            <person name="Liu B."/>
            <person name="Li W."/>
            <person name="Simpson S."/>
            <person name="Scheffler B."/>
            <person name="Saski C."/>
            <person name="Grover C."/>
            <person name="Hu G."/>
            <person name="Conover J."/>
            <person name="Carlson J."/>
            <person name="Shu S."/>
            <person name="Boston L."/>
            <person name="Williams M."/>
            <person name="Peterson D."/>
            <person name="Mcgee K."/>
            <person name="Jones D."/>
            <person name="Wendel J."/>
            <person name="Stelly D."/>
            <person name="Grimwood J."/>
            <person name="Schmutz J."/>
        </authorList>
    </citation>
    <scope>NUCLEOTIDE SEQUENCE [LARGE SCALE GENOMIC DNA]</scope>
    <source>
        <strain evidence="5">7179.01</strain>
    </source>
</reference>
<dbReference type="Gene3D" id="3.80.10.10">
    <property type="entry name" value="Ribonuclease Inhibitor"/>
    <property type="match status" value="1"/>
</dbReference>
<dbReference type="InterPro" id="IPR032675">
    <property type="entry name" value="LRR_dom_sf"/>
</dbReference>
<keyword evidence="3" id="KW-0732">Signal</keyword>
<dbReference type="Pfam" id="PF13855">
    <property type="entry name" value="LRR_8"/>
    <property type="match status" value="1"/>
</dbReference>
<keyword evidence="1" id="KW-0433">Leucine-rich repeat</keyword>
<organism evidence="5 6">
    <name type="scientific">Gossypium tomentosum</name>
    <name type="common">Hawaiian cotton</name>
    <name type="synonym">Gossypium sandvicense</name>
    <dbReference type="NCBI Taxonomy" id="34277"/>
    <lineage>
        <taxon>Eukaryota</taxon>
        <taxon>Viridiplantae</taxon>
        <taxon>Streptophyta</taxon>
        <taxon>Embryophyta</taxon>
        <taxon>Tracheophyta</taxon>
        <taxon>Spermatophyta</taxon>
        <taxon>Magnoliopsida</taxon>
        <taxon>eudicotyledons</taxon>
        <taxon>Gunneridae</taxon>
        <taxon>Pentapetalae</taxon>
        <taxon>rosids</taxon>
        <taxon>malvids</taxon>
        <taxon>Malvales</taxon>
        <taxon>Malvaceae</taxon>
        <taxon>Malvoideae</taxon>
        <taxon>Gossypium</taxon>
    </lineage>
</organism>
<dbReference type="PANTHER" id="PTHR48009">
    <property type="entry name" value="LEUCINE-RICH REPEAT (LRR) FAMILY PROTEIN"/>
    <property type="match status" value="1"/>
</dbReference>
<evidence type="ECO:0000256" key="1">
    <source>
        <dbReference type="ARBA" id="ARBA00022614"/>
    </source>
</evidence>
<feature type="domain" description="Leucine-rich repeat-containing N-terminal plant-type" evidence="4">
    <location>
        <begin position="27"/>
        <end position="66"/>
    </location>
</feature>
<dbReference type="FunFam" id="3.80.10.10:FF:000221">
    <property type="entry name" value="Leucine-rich repeat receptor-like protein kinase PXL1"/>
    <property type="match status" value="1"/>
</dbReference>
<dbReference type="Proteomes" id="UP000322667">
    <property type="component" value="Chromosome D08"/>
</dbReference>
<dbReference type="SUPFAM" id="SSF52058">
    <property type="entry name" value="L domain-like"/>
    <property type="match status" value="1"/>
</dbReference>
<dbReference type="InterPro" id="IPR001611">
    <property type="entry name" value="Leu-rich_rpt"/>
</dbReference>